<dbReference type="GO" id="GO:0005509">
    <property type="term" value="F:calcium ion binding"/>
    <property type="evidence" value="ECO:0007669"/>
    <property type="project" value="InterPro"/>
</dbReference>
<dbReference type="InParanoid" id="A0A6P7I559"/>
<dbReference type="Gene3D" id="2.10.25.10">
    <property type="entry name" value="Laminin"/>
    <property type="match status" value="2"/>
</dbReference>
<evidence type="ECO:0000256" key="6">
    <source>
        <dbReference type="ARBA" id="ARBA00022729"/>
    </source>
</evidence>
<feature type="disulfide bond" evidence="12">
    <location>
        <begin position="118"/>
        <end position="127"/>
    </location>
</feature>
<dbReference type="PROSITE" id="PS50026">
    <property type="entry name" value="EGF_3"/>
    <property type="match status" value="1"/>
</dbReference>
<dbReference type="InterPro" id="IPR017857">
    <property type="entry name" value="Coagulation_fac-like_Gla_dom"/>
</dbReference>
<dbReference type="SUPFAM" id="SSF57196">
    <property type="entry name" value="EGF/Laminin"/>
    <property type="match status" value="2"/>
</dbReference>
<dbReference type="PROSITE" id="PS00022">
    <property type="entry name" value="EGF_1"/>
    <property type="match status" value="1"/>
</dbReference>
<organism evidence="18 19">
    <name type="scientific">Parambassis ranga</name>
    <name type="common">Indian glassy fish</name>
    <dbReference type="NCBI Taxonomy" id="210632"/>
    <lineage>
        <taxon>Eukaryota</taxon>
        <taxon>Metazoa</taxon>
        <taxon>Chordata</taxon>
        <taxon>Craniata</taxon>
        <taxon>Vertebrata</taxon>
        <taxon>Euteleostomi</taxon>
        <taxon>Actinopterygii</taxon>
        <taxon>Neopterygii</taxon>
        <taxon>Teleostei</taxon>
        <taxon>Neoteleostei</taxon>
        <taxon>Acanthomorphata</taxon>
        <taxon>Ovalentaria</taxon>
        <taxon>Ambassidae</taxon>
        <taxon>Parambassis</taxon>
    </lineage>
</organism>
<feature type="signal peptide" evidence="14">
    <location>
        <begin position="1"/>
        <end position="25"/>
    </location>
</feature>
<comment type="caution">
    <text evidence="12">Lacks conserved residue(s) required for the propagation of feature annotation.</text>
</comment>
<dbReference type="FunCoup" id="A0A6P7I559">
    <property type="interactions" value="12"/>
</dbReference>
<dbReference type="InterPro" id="IPR000152">
    <property type="entry name" value="EGF-type_Asp/Asn_hydroxyl_site"/>
</dbReference>
<dbReference type="SMART" id="SM00069">
    <property type="entry name" value="GLA"/>
    <property type="match status" value="1"/>
</dbReference>
<proteinExistence type="predicted"/>
<evidence type="ECO:0000313" key="19">
    <source>
        <dbReference type="RefSeq" id="XP_028255554.1"/>
    </source>
</evidence>
<evidence type="ECO:0000256" key="4">
    <source>
        <dbReference type="ARBA" id="ARBA00022536"/>
    </source>
</evidence>
<dbReference type="Gene3D" id="2.40.10.10">
    <property type="entry name" value="Trypsin-like serine proteases"/>
    <property type="match status" value="1"/>
</dbReference>
<dbReference type="PROSITE" id="PS00010">
    <property type="entry name" value="ASX_HYDROXYL"/>
    <property type="match status" value="1"/>
</dbReference>
<dbReference type="InterPro" id="IPR001881">
    <property type="entry name" value="EGF-like_Ca-bd_dom"/>
</dbReference>
<dbReference type="PROSITE" id="PS50998">
    <property type="entry name" value="GLA_2"/>
    <property type="match status" value="1"/>
</dbReference>
<dbReference type="InterPro" id="IPR000294">
    <property type="entry name" value="GLA_domain"/>
</dbReference>
<dbReference type="GO" id="GO:0004252">
    <property type="term" value="F:serine-type endopeptidase activity"/>
    <property type="evidence" value="ECO:0007669"/>
    <property type="project" value="InterPro"/>
</dbReference>
<comment type="subcellular location">
    <subcellularLocation>
        <location evidence="1">Secreted</location>
    </subcellularLocation>
</comment>
<dbReference type="SMART" id="SM00020">
    <property type="entry name" value="Tryp_SPc"/>
    <property type="match status" value="1"/>
</dbReference>
<dbReference type="SUPFAM" id="SSF57630">
    <property type="entry name" value="GLA-domain"/>
    <property type="match status" value="1"/>
</dbReference>
<feature type="domain" description="Gla" evidence="17">
    <location>
        <begin position="46"/>
        <end position="92"/>
    </location>
</feature>
<evidence type="ECO:0000256" key="7">
    <source>
        <dbReference type="ARBA" id="ARBA00022737"/>
    </source>
</evidence>
<dbReference type="PANTHER" id="PTHR24278:SF35">
    <property type="entry name" value="PROTEIN Z, VITAMIN K-DEPENDENT PLASMA GLYCOPROTEIN B"/>
    <property type="match status" value="1"/>
</dbReference>
<evidence type="ECO:0000256" key="14">
    <source>
        <dbReference type="SAM" id="SignalP"/>
    </source>
</evidence>
<feature type="domain" description="Peptidase S1" evidence="16">
    <location>
        <begin position="223"/>
        <end position="513"/>
    </location>
</feature>
<keyword evidence="6 14" id="KW-0732">Signal</keyword>
<dbReference type="InterPro" id="IPR000742">
    <property type="entry name" value="EGF"/>
</dbReference>
<dbReference type="InterPro" id="IPR001254">
    <property type="entry name" value="Trypsin_dom"/>
</dbReference>
<dbReference type="SUPFAM" id="SSF50494">
    <property type="entry name" value="Trypsin-like serine proteases"/>
    <property type="match status" value="1"/>
</dbReference>
<sequence length="530" mass="58296">MALGIMLASLLSLYLLLECSLQVFGHDGVFRGAPQAHRVFLRPKRANQFLLEEILQGNLERECYEELCSYEEAREYFEDTPKTVAFWTIYYDGDQCEPNPCLHGGNCTDRVGGFSCSCRAPHYGAACELKRPGQPSSAPQTTRAGLTTPTAMVAPPLWNGGLYKSRHDISECPTEGPTACHQLCTAAYGSFKCTCMSGFRLHGDGRSCQPEAEFPCGTLPEATISNHRHGNCPWQVTLLNSRGAELCGGVVLGQRSILTAAHCLFLDSEPDPQPSNFFVLTGNTKTLFKVQALYLHSRFRKGHHDDDVVLLELAEPLTFGPALIHLCLPTKDFSENILMQSGRAGVTNRRGRGQSQNLVYMMLDDCRQQLNVSYPLSNKMFCMRRQTEHVASHNRTSRGQRGPPGTHRRSLQHGVQRNPKEPSGNQTGHQRTLPVQSVNETASNGSNPGSGARSETSSRSCDGLLPGSPVATVERGTAYLTGLMISSADCDGGGGLVFIKLSRYLSWIRPRLEAAENHMTPQFTQFPESR</sequence>
<dbReference type="PRINTS" id="PR00001">
    <property type="entry name" value="GLABLOOD"/>
</dbReference>
<evidence type="ECO:0000256" key="5">
    <source>
        <dbReference type="ARBA" id="ARBA00022670"/>
    </source>
</evidence>
<evidence type="ECO:0000256" key="8">
    <source>
        <dbReference type="ARBA" id="ARBA00022801"/>
    </source>
</evidence>
<evidence type="ECO:0000256" key="3">
    <source>
        <dbReference type="ARBA" id="ARBA00022525"/>
    </source>
</evidence>
<dbReference type="Proteomes" id="UP000515145">
    <property type="component" value="Chromosome 2"/>
</dbReference>
<dbReference type="InterPro" id="IPR050442">
    <property type="entry name" value="Peptidase_S1_coag_factors"/>
</dbReference>
<gene>
    <name evidence="19" type="primary">LOC114432007</name>
</gene>
<dbReference type="PROSITE" id="PS01187">
    <property type="entry name" value="EGF_CA"/>
    <property type="match status" value="1"/>
</dbReference>
<keyword evidence="18" id="KW-1185">Reference proteome</keyword>
<dbReference type="PIRSF" id="PIRSF001143">
    <property type="entry name" value="Factor_X"/>
    <property type="match status" value="1"/>
</dbReference>
<dbReference type="Pfam" id="PF00089">
    <property type="entry name" value="Trypsin"/>
    <property type="match status" value="1"/>
</dbReference>
<keyword evidence="7" id="KW-0677">Repeat</keyword>
<evidence type="ECO:0000259" key="15">
    <source>
        <dbReference type="PROSITE" id="PS50026"/>
    </source>
</evidence>
<keyword evidence="10 12" id="KW-1015">Disulfide bond</keyword>
<evidence type="ECO:0000313" key="18">
    <source>
        <dbReference type="Proteomes" id="UP000515145"/>
    </source>
</evidence>
<dbReference type="FunFam" id="2.10.25.10:FF:000321">
    <property type="entry name" value="Protein delta homolog 1"/>
    <property type="match status" value="1"/>
</dbReference>
<dbReference type="GeneID" id="114432007"/>
<dbReference type="InterPro" id="IPR001314">
    <property type="entry name" value="Peptidase_S1A"/>
</dbReference>
<dbReference type="OrthoDB" id="7726766at2759"/>
<dbReference type="PROSITE" id="PS00134">
    <property type="entry name" value="TRYPSIN_HIS"/>
    <property type="match status" value="1"/>
</dbReference>
<dbReference type="GO" id="GO:0006508">
    <property type="term" value="P:proteolysis"/>
    <property type="evidence" value="ECO:0007669"/>
    <property type="project" value="UniProtKB-KW"/>
</dbReference>
<accession>A0A6P7I559</accession>
<keyword evidence="3" id="KW-0964">Secreted</keyword>
<reference evidence="19" key="1">
    <citation type="submission" date="2025-08" db="UniProtKB">
        <authorList>
            <consortium name="RefSeq"/>
        </authorList>
    </citation>
    <scope>IDENTIFICATION</scope>
</reference>
<keyword evidence="5" id="KW-0645">Protease</keyword>
<evidence type="ECO:0000259" key="16">
    <source>
        <dbReference type="PROSITE" id="PS50240"/>
    </source>
</evidence>
<dbReference type="InterPro" id="IPR026823">
    <property type="entry name" value="cEGF"/>
</dbReference>
<dbReference type="PROSITE" id="PS50240">
    <property type="entry name" value="TRYPSIN_DOM"/>
    <property type="match status" value="1"/>
</dbReference>
<feature type="compositionally biased region" description="Polar residues" evidence="13">
    <location>
        <begin position="423"/>
        <end position="460"/>
    </location>
</feature>
<dbReference type="SMART" id="SM00181">
    <property type="entry name" value="EGF"/>
    <property type="match status" value="2"/>
</dbReference>
<dbReference type="GO" id="GO:0005615">
    <property type="term" value="C:extracellular space"/>
    <property type="evidence" value="ECO:0007669"/>
    <property type="project" value="TreeGrafter"/>
</dbReference>
<dbReference type="InterPro" id="IPR012224">
    <property type="entry name" value="Pept_S1A_FX"/>
</dbReference>
<keyword evidence="8" id="KW-0378">Hydrolase</keyword>
<dbReference type="InterPro" id="IPR035972">
    <property type="entry name" value="GLA-like_dom_SF"/>
</dbReference>
<dbReference type="InterPro" id="IPR018114">
    <property type="entry name" value="TRYPSIN_HIS"/>
</dbReference>
<evidence type="ECO:0000256" key="11">
    <source>
        <dbReference type="ARBA" id="ARBA00023180"/>
    </source>
</evidence>
<feature type="domain" description="EGF-like" evidence="15">
    <location>
        <begin position="92"/>
        <end position="128"/>
    </location>
</feature>
<dbReference type="FunFam" id="4.10.740.10:FF:000001">
    <property type="entry name" value="vitamin K-dependent protein S"/>
    <property type="match status" value="1"/>
</dbReference>
<name>A0A6P7I559_9TELE</name>
<feature type="region of interest" description="Disordered" evidence="13">
    <location>
        <begin position="388"/>
        <end position="468"/>
    </location>
</feature>
<dbReference type="AlphaFoldDB" id="A0A6P7I559"/>
<dbReference type="Pfam" id="PF00594">
    <property type="entry name" value="Gla"/>
    <property type="match status" value="1"/>
</dbReference>
<evidence type="ECO:0000256" key="12">
    <source>
        <dbReference type="PROSITE-ProRule" id="PRU00076"/>
    </source>
</evidence>
<dbReference type="Pfam" id="PF12662">
    <property type="entry name" value="cEGF"/>
    <property type="match status" value="1"/>
</dbReference>
<keyword evidence="4 12" id="KW-0245">EGF-like domain</keyword>
<keyword evidence="9" id="KW-0106">Calcium</keyword>
<dbReference type="InterPro" id="IPR009003">
    <property type="entry name" value="Peptidase_S1_PA"/>
</dbReference>
<protein>
    <submittedName>
        <fullName evidence="19">Vitamin K-dependent protein Z-like isoform X1</fullName>
    </submittedName>
</protein>
<evidence type="ECO:0000256" key="10">
    <source>
        <dbReference type="ARBA" id="ARBA00023157"/>
    </source>
</evidence>
<evidence type="ECO:0000259" key="17">
    <source>
        <dbReference type="PROSITE" id="PS50998"/>
    </source>
</evidence>
<dbReference type="Gene3D" id="4.10.740.10">
    <property type="entry name" value="Coagulation Factor IX"/>
    <property type="match status" value="1"/>
</dbReference>
<dbReference type="SMART" id="SM00179">
    <property type="entry name" value="EGF_CA"/>
    <property type="match status" value="2"/>
</dbReference>
<evidence type="ECO:0000256" key="1">
    <source>
        <dbReference type="ARBA" id="ARBA00004613"/>
    </source>
</evidence>
<dbReference type="InterPro" id="IPR043504">
    <property type="entry name" value="Peptidase_S1_PA_chymotrypsin"/>
</dbReference>
<dbReference type="PRINTS" id="PR00722">
    <property type="entry name" value="CHYMOTRYPSIN"/>
</dbReference>
<dbReference type="PROSITE" id="PS00011">
    <property type="entry name" value="GLA_1"/>
    <property type="match status" value="1"/>
</dbReference>
<dbReference type="RefSeq" id="XP_028255554.1">
    <property type="nucleotide sequence ID" value="XM_028399753.1"/>
</dbReference>
<keyword evidence="2" id="KW-0301">Gamma-carboxyglutamic acid</keyword>
<dbReference type="InterPro" id="IPR018097">
    <property type="entry name" value="EGF_Ca-bd_CS"/>
</dbReference>
<keyword evidence="11" id="KW-0325">Glycoprotein</keyword>
<dbReference type="PANTHER" id="PTHR24278">
    <property type="entry name" value="COAGULATION FACTOR"/>
    <property type="match status" value="1"/>
</dbReference>
<evidence type="ECO:0000256" key="9">
    <source>
        <dbReference type="ARBA" id="ARBA00022837"/>
    </source>
</evidence>
<dbReference type="CDD" id="cd00054">
    <property type="entry name" value="EGF_CA"/>
    <property type="match status" value="2"/>
</dbReference>
<dbReference type="GO" id="GO:0007596">
    <property type="term" value="P:blood coagulation"/>
    <property type="evidence" value="ECO:0007669"/>
    <property type="project" value="InterPro"/>
</dbReference>
<feature type="chain" id="PRO_5027761094" evidence="14">
    <location>
        <begin position="26"/>
        <end position="530"/>
    </location>
</feature>
<evidence type="ECO:0000256" key="13">
    <source>
        <dbReference type="SAM" id="MobiDB-lite"/>
    </source>
</evidence>
<evidence type="ECO:0000256" key="2">
    <source>
        <dbReference type="ARBA" id="ARBA00022479"/>
    </source>
</evidence>